<evidence type="ECO:0000313" key="3">
    <source>
        <dbReference type="Proteomes" id="UP000823399"/>
    </source>
</evidence>
<gene>
    <name evidence="2" type="ORF">F5147DRAFT_652986</name>
</gene>
<feature type="transmembrane region" description="Helical" evidence="1">
    <location>
        <begin position="215"/>
        <end position="240"/>
    </location>
</feature>
<comment type="caution">
    <text evidence="2">The sequence shown here is derived from an EMBL/GenBank/DDBJ whole genome shotgun (WGS) entry which is preliminary data.</text>
</comment>
<sequence>MAWQNTLDELKKAALAVSNQELASESIIRVKHLTLQHSADHWEELHTHVHAIFGWGQEGVPWMQAALDLCYRNQSVLLHFHMNPPHTTTIPLPDTQQEYIKILRSSDGADKESSDESGGAYNSWAGTVEPLKLRHMSNAVHWTKTRAYSSSFNVSVVIIVVASKQGKADVQLSETDRKLKEYFKDPRVHQACQLLENDDYGQVFLELFKHANLKLAIIWTAYTFCLTILAVSLTTLPAVVTKVSQLFWSWIAQWFMIMTDKICQGLIPRILHNVWVSYSGREVVDESSLASQVHVLIEKSGGRAGLAVISYGSDGALSEVGAHNIIHNSALEWLTFSIKKFSGPLLTVPDMSHIQKVLRNNEQSGTCLLSVGNHCLTHQTLVTLWEEPNSGMVKKDVENTDKHNDRAAIRLFHSNAL</sequence>
<reference evidence="2" key="1">
    <citation type="journal article" date="2020" name="New Phytol.">
        <title>Comparative genomics reveals dynamic genome evolution in host specialist ectomycorrhizal fungi.</title>
        <authorList>
            <person name="Lofgren L.A."/>
            <person name="Nguyen N.H."/>
            <person name="Vilgalys R."/>
            <person name="Ruytinx J."/>
            <person name="Liao H.L."/>
            <person name="Branco S."/>
            <person name="Kuo A."/>
            <person name="LaButti K."/>
            <person name="Lipzen A."/>
            <person name="Andreopoulos W."/>
            <person name="Pangilinan J."/>
            <person name="Riley R."/>
            <person name="Hundley H."/>
            <person name="Na H."/>
            <person name="Barry K."/>
            <person name="Grigoriev I.V."/>
            <person name="Stajich J.E."/>
            <person name="Kennedy P.G."/>
        </authorList>
    </citation>
    <scope>NUCLEOTIDE SEQUENCE</scope>
    <source>
        <strain evidence="2">FC423</strain>
    </source>
</reference>
<proteinExistence type="predicted"/>
<dbReference type="OrthoDB" id="2680961at2759"/>
<name>A0A9P7F6A2_9AGAM</name>
<keyword evidence="3" id="KW-1185">Reference proteome</keyword>
<dbReference type="Proteomes" id="UP000823399">
    <property type="component" value="Unassembled WGS sequence"/>
</dbReference>
<keyword evidence="1" id="KW-0812">Transmembrane</keyword>
<accession>A0A9P7F6A2</accession>
<dbReference type="RefSeq" id="XP_041292790.1">
    <property type="nucleotide sequence ID" value="XM_041433738.1"/>
</dbReference>
<keyword evidence="1" id="KW-1133">Transmembrane helix</keyword>
<dbReference type="GeneID" id="64695997"/>
<protein>
    <submittedName>
        <fullName evidence="2">Uncharacterized protein</fullName>
    </submittedName>
</protein>
<dbReference type="EMBL" id="JABBWM010000028">
    <property type="protein sequence ID" value="KAG2108271.1"/>
    <property type="molecule type" value="Genomic_DNA"/>
</dbReference>
<keyword evidence="1" id="KW-0472">Membrane</keyword>
<dbReference type="AlphaFoldDB" id="A0A9P7F6A2"/>
<evidence type="ECO:0000256" key="1">
    <source>
        <dbReference type="SAM" id="Phobius"/>
    </source>
</evidence>
<evidence type="ECO:0000313" key="2">
    <source>
        <dbReference type="EMBL" id="KAG2108271.1"/>
    </source>
</evidence>
<organism evidence="2 3">
    <name type="scientific">Suillus discolor</name>
    <dbReference type="NCBI Taxonomy" id="1912936"/>
    <lineage>
        <taxon>Eukaryota</taxon>
        <taxon>Fungi</taxon>
        <taxon>Dikarya</taxon>
        <taxon>Basidiomycota</taxon>
        <taxon>Agaricomycotina</taxon>
        <taxon>Agaricomycetes</taxon>
        <taxon>Agaricomycetidae</taxon>
        <taxon>Boletales</taxon>
        <taxon>Suillineae</taxon>
        <taxon>Suillaceae</taxon>
        <taxon>Suillus</taxon>
    </lineage>
</organism>